<feature type="compositionally biased region" description="Polar residues" evidence="1">
    <location>
        <begin position="459"/>
        <end position="468"/>
    </location>
</feature>
<dbReference type="VEuPathDB" id="FungiDB:ASPWEDRAFT_45131"/>
<dbReference type="GeneID" id="63752297"/>
<feature type="compositionally biased region" description="Pro residues" evidence="1">
    <location>
        <begin position="966"/>
        <end position="987"/>
    </location>
</feature>
<reference evidence="3" key="1">
    <citation type="journal article" date="2017" name="Genome Biol.">
        <title>Comparative genomics reveals high biological diversity and specific adaptations in the industrially and medically important fungal genus Aspergillus.</title>
        <authorList>
            <person name="de Vries R.P."/>
            <person name="Riley R."/>
            <person name="Wiebenga A."/>
            <person name="Aguilar-Osorio G."/>
            <person name="Amillis S."/>
            <person name="Uchima C.A."/>
            <person name="Anderluh G."/>
            <person name="Asadollahi M."/>
            <person name="Askin M."/>
            <person name="Barry K."/>
            <person name="Battaglia E."/>
            <person name="Bayram O."/>
            <person name="Benocci T."/>
            <person name="Braus-Stromeyer S.A."/>
            <person name="Caldana C."/>
            <person name="Canovas D."/>
            <person name="Cerqueira G.C."/>
            <person name="Chen F."/>
            <person name="Chen W."/>
            <person name="Choi C."/>
            <person name="Clum A."/>
            <person name="Dos Santos R.A."/>
            <person name="Damasio A.R."/>
            <person name="Diallinas G."/>
            <person name="Emri T."/>
            <person name="Fekete E."/>
            <person name="Flipphi M."/>
            <person name="Freyberg S."/>
            <person name="Gallo A."/>
            <person name="Gournas C."/>
            <person name="Habgood R."/>
            <person name="Hainaut M."/>
            <person name="Harispe M.L."/>
            <person name="Henrissat B."/>
            <person name="Hilden K.S."/>
            <person name="Hope R."/>
            <person name="Hossain A."/>
            <person name="Karabika E."/>
            <person name="Karaffa L."/>
            <person name="Karanyi Z."/>
            <person name="Krasevec N."/>
            <person name="Kuo A."/>
            <person name="Kusch H."/>
            <person name="LaButti K."/>
            <person name="Lagendijk E.L."/>
            <person name="Lapidus A."/>
            <person name="Levasseur A."/>
            <person name="Lindquist E."/>
            <person name="Lipzen A."/>
            <person name="Logrieco A.F."/>
            <person name="MacCabe A."/>
            <person name="Maekelae M.R."/>
            <person name="Malavazi I."/>
            <person name="Melin P."/>
            <person name="Meyer V."/>
            <person name="Mielnichuk N."/>
            <person name="Miskei M."/>
            <person name="Molnar A.P."/>
            <person name="Mule G."/>
            <person name="Ngan C.Y."/>
            <person name="Orejas M."/>
            <person name="Orosz E."/>
            <person name="Ouedraogo J.P."/>
            <person name="Overkamp K.M."/>
            <person name="Park H.-S."/>
            <person name="Perrone G."/>
            <person name="Piumi F."/>
            <person name="Punt P.J."/>
            <person name="Ram A.F."/>
            <person name="Ramon A."/>
            <person name="Rauscher S."/>
            <person name="Record E."/>
            <person name="Riano-Pachon D.M."/>
            <person name="Robert V."/>
            <person name="Roehrig J."/>
            <person name="Ruller R."/>
            <person name="Salamov A."/>
            <person name="Salih N.S."/>
            <person name="Samson R.A."/>
            <person name="Sandor E."/>
            <person name="Sanguinetti M."/>
            <person name="Schuetze T."/>
            <person name="Sepcic K."/>
            <person name="Shelest E."/>
            <person name="Sherlock G."/>
            <person name="Sophianopoulou V."/>
            <person name="Squina F.M."/>
            <person name="Sun H."/>
            <person name="Susca A."/>
            <person name="Todd R.B."/>
            <person name="Tsang A."/>
            <person name="Unkles S.E."/>
            <person name="van de Wiele N."/>
            <person name="van Rossen-Uffink D."/>
            <person name="Oliveira J.V."/>
            <person name="Vesth T.C."/>
            <person name="Visser J."/>
            <person name="Yu J.-H."/>
            <person name="Zhou M."/>
            <person name="Andersen M.R."/>
            <person name="Archer D.B."/>
            <person name="Baker S.E."/>
            <person name="Benoit I."/>
            <person name="Brakhage A.A."/>
            <person name="Braus G.H."/>
            <person name="Fischer R."/>
            <person name="Frisvad J.C."/>
            <person name="Goldman G.H."/>
            <person name="Houbraken J."/>
            <person name="Oakley B."/>
            <person name="Pocsi I."/>
            <person name="Scazzocchio C."/>
            <person name="Seiboth B."/>
            <person name="vanKuyk P.A."/>
            <person name="Wortman J."/>
            <person name="Dyer P.S."/>
            <person name="Grigoriev I.V."/>
        </authorList>
    </citation>
    <scope>NUCLEOTIDE SEQUENCE [LARGE SCALE GENOMIC DNA]</scope>
    <source>
        <strain evidence="3">DTO 134E9</strain>
    </source>
</reference>
<evidence type="ECO:0000313" key="3">
    <source>
        <dbReference type="Proteomes" id="UP000184383"/>
    </source>
</evidence>
<feature type="region of interest" description="Disordered" evidence="1">
    <location>
        <begin position="221"/>
        <end position="314"/>
    </location>
</feature>
<feature type="compositionally biased region" description="Basic and acidic residues" evidence="1">
    <location>
        <begin position="703"/>
        <end position="747"/>
    </location>
</feature>
<feature type="region of interest" description="Disordered" evidence="1">
    <location>
        <begin position="459"/>
        <end position="514"/>
    </location>
</feature>
<feature type="compositionally biased region" description="Pro residues" evidence="1">
    <location>
        <begin position="477"/>
        <end position="486"/>
    </location>
</feature>
<accession>A0A1L9R8C9</accession>
<feature type="compositionally biased region" description="Low complexity" evidence="1">
    <location>
        <begin position="267"/>
        <end position="278"/>
    </location>
</feature>
<sequence length="1173" mass="127605">MNRFRKAKKEKVKEVKETKEVKEVREETEPAAENPFTLLGSMSSKKKKEEPEEEKPDLDLSAALPSSDDFRTSLLMPKLSARFSMLREQDDPASMIGKASDDSVLFPKRASRLNLFGHNPGFLKDIDEVSMDGSRPSFALNRADSYVSSADGGYGTDDDRSQAGSMMSRGRRTEGNNLFGGRQKVYKIPANLPSNPDSGRSGMGGRALYDHDVNMSAFQRLRRKEKEERAAAEETALDSPTQESEDGLSRFSSANRTTYSSTMSGPTANARTSTAATSVDEQFAPPQTQTPSLGQNLSPKPSLSNMAPERGSARSRRLYGQGLAQSVQNQQNSTLHRLESLSRQRAGTPELPQLNRTYSRSATNLRDRLQKLAIAEPGTTSRPTSPPPSASSPNQVTMESEAKGSKLSPGHGAPPLSPPISENEEGAALAAALQPEDHGKATAMGLFNKPRTQFNESQFTRRQLQMHQDQGRSTPPLSRPSPPPNRPTFQERSRGFSDASYRSRTNSASSHYSEAQRTVDYFSLNASPARAANGTFFATSSASESGDDDRDSRDISLSMNGIHPALRDNHSTPSSLTEEPEEKENPLPEVRYSDLGDLKPIAETESVEHTDVPDVKEPIPEKPDSPTLGPSGLGLSGLVRTHLRHNSDRSSIFLPPSPSFPPQQPDAHPANSTMEPEASSHGGETTPSAGESARTSEDLAFQEEIKFGHRREASTETQKEREDFERELAERRRKVQEKLKGFAESESRSGSPVPGNHTPEFPHTKPGNAFALLKNKSGKNNLHKPEQKNGKVLGLGNSSTPALVPDDPWHEEEEIMPFNLGKHSNSSSPQIAPEKTSMRSRLASITRGSNDDSRESSRSRGASPHTSFRRRDRSGSDASASGRSKSRNRYREKDHLGALDEGAAVSHETFVFPDFNETRGAASVPASTRPSMEASESGVYDRSSSASGRLRSGSRSATSSYHDKPPCPQQPANPPPVIGELPRPSPIAPYSANATPPLYEISPEPSTTPTPTFAAAASHVVPQRAPGHHALPKRPVNKLQISEPTFLSCTSNVPTVGLPPGASLSNGMETPPIPPMNPRRRRQTTTQTIISTLKGGKHDSYYSHTSDQASTAEQSSFEDESDRRPKSRARLRKTSSEGGSLNARARQEIMASPPPGLPPNPPQNIRIEEGGMF</sequence>
<feature type="compositionally biased region" description="Basic and acidic residues" evidence="1">
    <location>
        <begin position="11"/>
        <end position="28"/>
    </location>
</feature>
<feature type="compositionally biased region" description="Pro residues" evidence="1">
    <location>
        <begin position="1152"/>
        <end position="1162"/>
    </location>
</feature>
<feature type="compositionally biased region" description="Polar residues" evidence="1">
    <location>
        <begin position="285"/>
        <end position="305"/>
    </location>
</feature>
<feature type="compositionally biased region" description="Basic and acidic residues" evidence="1">
    <location>
        <begin position="583"/>
        <end position="624"/>
    </location>
</feature>
<name>A0A1L9R8C9_ASPWE</name>
<dbReference type="OrthoDB" id="5335210at2759"/>
<feature type="compositionally biased region" description="Basic residues" evidence="1">
    <location>
        <begin position="1"/>
        <end position="10"/>
    </location>
</feature>
<feature type="compositionally biased region" description="Polar residues" evidence="1">
    <location>
        <begin position="250"/>
        <end position="266"/>
    </location>
</feature>
<feature type="compositionally biased region" description="Pro residues" evidence="1">
    <location>
        <begin position="655"/>
        <end position="664"/>
    </location>
</feature>
<dbReference type="RefSeq" id="XP_040684848.1">
    <property type="nucleotide sequence ID" value="XM_040836449.1"/>
</dbReference>
<keyword evidence="3" id="KW-1185">Reference proteome</keyword>
<gene>
    <name evidence="2" type="ORF">ASPWEDRAFT_45131</name>
</gene>
<feature type="compositionally biased region" description="Low complexity" evidence="1">
    <location>
        <begin position="942"/>
        <end position="960"/>
    </location>
</feature>
<dbReference type="AlphaFoldDB" id="A0A1L9R8C9"/>
<feature type="compositionally biased region" description="Polar residues" evidence="1">
    <location>
        <begin position="1102"/>
        <end position="1115"/>
    </location>
</feature>
<feature type="region of interest" description="Disordered" evidence="1">
    <location>
        <begin position="337"/>
        <end position="422"/>
    </location>
</feature>
<dbReference type="Proteomes" id="UP000184383">
    <property type="component" value="Unassembled WGS sequence"/>
</dbReference>
<feature type="region of interest" description="Disordered" evidence="1">
    <location>
        <begin position="1"/>
        <end position="65"/>
    </location>
</feature>
<protein>
    <submittedName>
        <fullName evidence="2">Uncharacterized protein</fullName>
    </submittedName>
</protein>
<dbReference type="STRING" id="1073089.A0A1L9R8C9"/>
<evidence type="ECO:0000256" key="1">
    <source>
        <dbReference type="SAM" id="MobiDB-lite"/>
    </source>
</evidence>
<organism evidence="2 3">
    <name type="scientific">Aspergillus wentii DTO 134E9</name>
    <dbReference type="NCBI Taxonomy" id="1073089"/>
    <lineage>
        <taxon>Eukaryota</taxon>
        <taxon>Fungi</taxon>
        <taxon>Dikarya</taxon>
        <taxon>Ascomycota</taxon>
        <taxon>Pezizomycotina</taxon>
        <taxon>Eurotiomycetes</taxon>
        <taxon>Eurotiomycetidae</taxon>
        <taxon>Eurotiales</taxon>
        <taxon>Aspergillaceae</taxon>
        <taxon>Aspergillus</taxon>
        <taxon>Aspergillus subgen. Cremei</taxon>
    </lineage>
</organism>
<feature type="compositionally biased region" description="Basic and acidic residues" evidence="1">
    <location>
        <begin position="849"/>
        <end position="858"/>
    </location>
</feature>
<feature type="compositionally biased region" description="Polar residues" evidence="1">
    <location>
        <begin position="500"/>
        <end position="514"/>
    </location>
</feature>
<feature type="region of interest" description="Disordered" evidence="1">
    <location>
        <begin position="539"/>
        <end position="1012"/>
    </location>
</feature>
<feature type="region of interest" description="Disordered" evidence="1">
    <location>
        <begin position="150"/>
        <end position="208"/>
    </location>
</feature>
<feature type="compositionally biased region" description="Low complexity" evidence="1">
    <location>
        <begin position="1002"/>
        <end position="1012"/>
    </location>
</feature>
<evidence type="ECO:0000313" key="2">
    <source>
        <dbReference type="EMBL" id="OJJ31171.1"/>
    </source>
</evidence>
<feature type="compositionally biased region" description="Polar residues" evidence="1">
    <location>
        <begin position="354"/>
        <end position="364"/>
    </location>
</feature>
<proteinExistence type="predicted"/>
<feature type="region of interest" description="Disordered" evidence="1">
    <location>
        <begin position="1049"/>
        <end position="1173"/>
    </location>
</feature>
<feature type="compositionally biased region" description="Basic and acidic residues" evidence="1">
    <location>
        <begin position="889"/>
        <end position="898"/>
    </location>
</feature>
<dbReference type="EMBL" id="KV878216">
    <property type="protein sequence ID" value="OJJ31171.1"/>
    <property type="molecule type" value="Genomic_DNA"/>
</dbReference>